<dbReference type="EMBL" id="MIKC01000001">
    <property type="protein sequence ID" value="OEG24110.1"/>
    <property type="molecule type" value="Genomic_DNA"/>
</dbReference>
<reference evidence="2" key="1">
    <citation type="submission" date="2016-09" db="EMBL/GenBank/DDBJ databases">
        <authorList>
            <person name="Gulvik C.A."/>
        </authorList>
    </citation>
    <scope>NUCLEOTIDE SEQUENCE [LARGE SCALE GENOMIC DNA]</scope>
    <source>
        <strain evidence="2">LMG 26676</strain>
    </source>
</reference>
<evidence type="ECO:0000313" key="2">
    <source>
        <dbReference type="Proteomes" id="UP000094469"/>
    </source>
</evidence>
<organism evidence="1 2">
    <name type="scientific">Enterococcus ureilyticus</name>
    <dbReference type="NCBI Taxonomy" id="1131292"/>
    <lineage>
        <taxon>Bacteria</taxon>
        <taxon>Bacillati</taxon>
        <taxon>Bacillota</taxon>
        <taxon>Bacilli</taxon>
        <taxon>Lactobacillales</taxon>
        <taxon>Enterococcaceae</taxon>
        <taxon>Enterococcus</taxon>
    </lineage>
</organism>
<dbReference type="OrthoDB" id="9801123at2"/>
<dbReference type="AlphaFoldDB" id="A0A1E5HHJ3"/>
<name>A0A1E5HHJ3_9ENTE</name>
<keyword evidence="2" id="KW-1185">Reference proteome</keyword>
<dbReference type="STRING" id="1131292.BCR24_01580"/>
<gene>
    <name evidence="1" type="ORF">BCR24_01580</name>
</gene>
<proteinExistence type="predicted"/>
<protein>
    <recommendedName>
        <fullName evidence="3">Restriction endonuclease</fullName>
    </recommendedName>
</protein>
<accession>A0A1E5HHJ3</accession>
<dbReference type="Proteomes" id="UP000094469">
    <property type="component" value="Unassembled WGS sequence"/>
</dbReference>
<evidence type="ECO:0008006" key="3">
    <source>
        <dbReference type="Google" id="ProtNLM"/>
    </source>
</evidence>
<evidence type="ECO:0000313" key="1">
    <source>
        <dbReference type="EMBL" id="OEG24110.1"/>
    </source>
</evidence>
<comment type="caution">
    <text evidence="1">The sequence shown here is derived from an EMBL/GenBank/DDBJ whole genome shotgun (WGS) entry which is preliminary data.</text>
</comment>
<sequence>MNSNLIEELRKCAIEELFSTSFSAVWEESWRDTFMKKIENKVNGKNIFNMGDSLSELFQSTSKGRNQSSVSGGGYKWECLVCWYLNLCLIGTRTVVIKQKKNLVPKPLKEAIAVYYGNFRSDTEADLIAISFPNDESYLTNIDELLIRDCSGELIPNYVKNKINRSELLDFLIDRDFEKVSINIIQCKTNWNDNAQIPMLWDMIYSADSFVSNRIQIGGNGFSIKNLADFKYSFVTVPTNKEEYTPTKTAVQRVRNLSGGNFWGRESLNDTASSIKEIFNRNFKSSQSSTRLITNLDLELEKINTVYDYFKLG</sequence>